<sequence length="145" mass="17065">MFIEESESFFFVNKIWISINKMESEDIVTNIEVENSTVVKPEFIKKEPTLVYLDTYIKDHGVSEDDLAQFQYFNSDVNIKPEPTATGSHSCEHDSFKNEIEEEPNRESICDTLDDSYLNEYSLKIEIEEQEIKFRPHEEKQTNKI</sequence>
<evidence type="ECO:0000313" key="2">
    <source>
        <dbReference type="RefSeq" id="XP_028153740.1"/>
    </source>
</evidence>
<proteinExistence type="predicted"/>
<dbReference type="InParanoid" id="A0A6P7HD90"/>
<organism evidence="2">
    <name type="scientific">Diabrotica virgifera virgifera</name>
    <name type="common">western corn rootworm</name>
    <dbReference type="NCBI Taxonomy" id="50390"/>
    <lineage>
        <taxon>Eukaryota</taxon>
        <taxon>Metazoa</taxon>
        <taxon>Ecdysozoa</taxon>
        <taxon>Arthropoda</taxon>
        <taxon>Hexapoda</taxon>
        <taxon>Insecta</taxon>
        <taxon>Pterygota</taxon>
        <taxon>Neoptera</taxon>
        <taxon>Endopterygota</taxon>
        <taxon>Coleoptera</taxon>
        <taxon>Polyphaga</taxon>
        <taxon>Cucujiformia</taxon>
        <taxon>Chrysomeloidea</taxon>
        <taxon>Chrysomelidae</taxon>
        <taxon>Galerucinae</taxon>
        <taxon>Diabroticina</taxon>
        <taxon>Diabroticites</taxon>
        <taxon>Diabrotica</taxon>
    </lineage>
</organism>
<feature type="compositionally biased region" description="Basic and acidic residues" evidence="1">
    <location>
        <begin position="90"/>
        <end position="106"/>
    </location>
</feature>
<gene>
    <name evidence="2" type="primary">LOC114347211</name>
</gene>
<dbReference type="RefSeq" id="XP_028153740.1">
    <property type="nucleotide sequence ID" value="XM_028297939.1"/>
</dbReference>
<feature type="region of interest" description="Disordered" evidence="1">
    <location>
        <begin position="84"/>
        <end position="106"/>
    </location>
</feature>
<reference evidence="2" key="1">
    <citation type="submission" date="2025-08" db="UniProtKB">
        <authorList>
            <consortium name="RefSeq"/>
        </authorList>
    </citation>
    <scope>IDENTIFICATION</scope>
    <source>
        <tissue evidence="2">Whole insect</tissue>
    </source>
</reference>
<evidence type="ECO:0000256" key="1">
    <source>
        <dbReference type="SAM" id="MobiDB-lite"/>
    </source>
</evidence>
<dbReference type="AlphaFoldDB" id="A0A6P7HD90"/>
<accession>A0A6P7HD90</accession>
<feature type="non-terminal residue" evidence="2">
    <location>
        <position position="145"/>
    </location>
</feature>
<name>A0A6P7HD90_DIAVI</name>
<protein>
    <submittedName>
        <fullName evidence="2">Uncharacterized protein LOC114347211</fullName>
    </submittedName>
</protein>